<comment type="similarity">
    <text evidence="1 3">Belongs to the CDI family. ICK/KRP subfamily.</text>
</comment>
<evidence type="ECO:0000256" key="1">
    <source>
        <dbReference type="ARBA" id="ARBA00010274"/>
    </source>
</evidence>
<dbReference type="AlphaFoldDB" id="A0A2I0A0S5"/>
<dbReference type="OrthoDB" id="9940972at2759"/>
<reference evidence="6 7" key="1">
    <citation type="journal article" date="2017" name="Nature">
        <title>The Apostasia genome and the evolution of orchids.</title>
        <authorList>
            <person name="Zhang G.Q."/>
            <person name="Liu K.W."/>
            <person name="Li Z."/>
            <person name="Lohaus R."/>
            <person name="Hsiao Y.Y."/>
            <person name="Niu S.C."/>
            <person name="Wang J.Y."/>
            <person name="Lin Y.C."/>
            <person name="Xu Q."/>
            <person name="Chen L.J."/>
            <person name="Yoshida K."/>
            <person name="Fujiwara S."/>
            <person name="Wang Z.W."/>
            <person name="Zhang Y.Q."/>
            <person name="Mitsuda N."/>
            <person name="Wang M."/>
            <person name="Liu G.H."/>
            <person name="Pecoraro L."/>
            <person name="Huang H.X."/>
            <person name="Xiao X.J."/>
            <person name="Lin M."/>
            <person name="Wu X.Y."/>
            <person name="Wu W.L."/>
            <person name="Chen Y.Y."/>
            <person name="Chang S.B."/>
            <person name="Sakamoto S."/>
            <person name="Ohme-Takagi M."/>
            <person name="Yagi M."/>
            <person name="Zeng S.J."/>
            <person name="Shen C.Y."/>
            <person name="Yeh C.M."/>
            <person name="Luo Y.B."/>
            <person name="Tsai W.C."/>
            <person name="Van de Peer Y."/>
            <person name="Liu Z.J."/>
        </authorList>
    </citation>
    <scope>NUCLEOTIDE SEQUENCE [LARGE SCALE GENOMIC DNA]</scope>
    <source>
        <strain evidence="7">cv. Shenzhen</strain>
        <tissue evidence="6">Stem</tissue>
    </source>
</reference>
<proteinExistence type="inferred from homology"/>
<feature type="domain" description="Cyclin-dependent kinase inhibitor" evidence="5">
    <location>
        <begin position="167"/>
        <end position="210"/>
    </location>
</feature>
<dbReference type="PIRSF" id="PIRSF017811">
    <property type="entry name" value="CDK_inhib_pln"/>
    <property type="match status" value="1"/>
</dbReference>
<evidence type="ECO:0000259" key="5">
    <source>
        <dbReference type="Pfam" id="PF02234"/>
    </source>
</evidence>
<evidence type="ECO:0000256" key="2">
    <source>
        <dbReference type="ARBA" id="ARBA00023013"/>
    </source>
</evidence>
<dbReference type="InterPro" id="IPR044898">
    <property type="entry name" value="CDI_dom_sf"/>
</dbReference>
<dbReference type="PANTHER" id="PTHR46776">
    <property type="entry name" value="CYCLIN-DEPENDENT KINASE INHIBITOR 4-RELATED"/>
    <property type="match status" value="1"/>
</dbReference>
<dbReference type="Gene3D" id="4.10.365.10">
    <property type="entry name" value="p27"/>
    <property type="match status" value="1"/>
</dbReference>
<dbReference type="GO" id="GO:0051726">
    <property type="term" value="P:regulation of cell cycle"/>
    <property type="evidence" value="ECO:0007669"/>
    <property type="project" value="InterPro"/>
</dbReference>
<dbReference type="Proteomes" id="UP000236161">
    <property type="component" value="Unassembled WGS sequence"/>
</dbReference>
<dbReference type="InterPro" id="IPR044275">
    <property type="entry name" value="KRP"/>
</dbReference>
<dbReference type="STRING" id="1088818.A0A2I0A0S5"/>
<protein>
    <recommendedName>
        <fullName evidence="3">Cyclin-dependent kinase inhibitor</fullName>
    </recommendedName>
</protein>
<evidence type="ECO:0000313" key="7">
    <source>
        <dbReference type="Proteomes" id="UP000236161"/>
    </source>
</evidence>
<feature type="region of interest" description="Disordered" evidence="4">
    <location>
        <begin position="144"/>
        <end position="164"/>
    </location>
</feature>
<accession>A0A2I0A0S5</accession>
<gene>
    <name evidence="6" type="primary">KRP3</name>
    <name evidence="6" type="ORF">AXF42_Ash010827</name>
</gene>
<dbReference type="Pfam" id="PF02234">
    <property type="entry name" value="CDI"/>
    <property type="match status" value="1"/>
</dbReference>
<dbReference type="InterPro" id="IPR003175">
    <property type="entry name" value="CDI_dom"/>
</dbReference>
<evidence type="ECO:0000256" key="4">
    <source>
        <dbReference type="SAM" id="MobiDB-lite"/>
    </source>
</evidence>
<dbReference type="GO" id="GO:0005634">
    <property type="term" value="C:nucleus"/>
    <property type="evidence" value="ECO:0007669"/>
    <property type="project" value="UniProtKB-UniRule"/>
</dbReference>
<dbReference type="EMBL" id="KZ452040">
    <property type="protein sequence ID" value="PKA49142.1"/>
    <property type="molecule type" value="Genomic_DNA"/>
</dbReference>
<name>A0A2I0A0S5_9ASPA</name>
<organism evidence="6 7">
    <name type="scientific">Apostasia shenzhenica</name>
    <dbReference type="NCBI Taxonomy" id="1088818"/>
    <lineage>
        <taxon>Eukaryota</taxon>
        <taxon>Viridiplantae</taxon>
        <taxon>Streptophyta</taxon>
        <taxon>Embryophyta</taxon>
        <taxon>Tracheophyta</taxon>
        <taxon>Spermatophyta</taxon>
        <taxon>Magnoliopsida</taxon>
        <taxon>Liliopsida</taxon>
        <taxon>Asparagales</taxon>
        <taxon>Orchidaceae</taxon>
        <taxon>Apostasioideae</taxon>
        <taxon>Apostasia</taxon>
    </lineage>
</organism>
<sequence length="212" mass="23692">MGKYMRKCRSIGEVAVMEVTQVVGVRTRARTLALAAAAAVEKEESLASRSESGELQVAYLQLRSRKLVMTQRISRSTRNSSSQRCQSAERGRISRCSSISSCETAKGDEFRCQVPDGRKTCEDLGSSVCYLDCSRDRRGVALSSGQVNDSGDLESTAERKSGQYVTPSAAEIEEFFAFAERREKQRFAARYNFDVDNEVPLEGRYDWVRLNP</sequence>
<dbReference type="GO" id="GO:0004861">
    <property type="term" value="F:cyclin-dependent protein serine/threonine kinase inhibitor activity"/>
    <property type="evidence" value="ECO:0007669"/>
    <property type="project" value="UniProtKB-UniRule"/>
</dbReference>
<evidence type="ECO:0000256" key="3">
    <source>
        <dbReference type="PIRNR" id="PIRNR017811"/>
    </source>
</evidence>
<evidence type="ECO:0000313" key="6">
    <source>
        <dbReference type="EMBL" id="PKA49142.1"/>
    </source>
</evidence>
<keyword evidence="7" id="KW-1185">Reference proteome</keyword>
<keyword evidence="2 3" id="KW-0649">Protein kinase inhibitor</keyword>